<feature type="domain" description="SbsA Ig-like" evidence="5">
    <location>
        <begin position="476"/>
        <end position="579"/>
    </location>
</feature>
<feature type="domain" description="SbsA Ig-like" evidence="5">
    <location>
        <begin position="366"/>
        <end position="470"/>
    </location>
</feature>
<evidence type="ECO:0000313" key="6">
    <source>
        <dbReference type="EMBL" id="OOV43231.1"/>
    </source>
</evidence>
<dbReference type="PANTHER" id="PTHR23221">
    <property type="entry name" value="GLYCOSYLPHOSPHATIDYLINOSITOL PHOSPHOLIPASE D"/>
    <property type="match status" value="1"/>
</dbReference>
<proteinExistence type="predicted"/>
<dbReference type="SUPFAM" id="SSF69318">
    <property type="entry name" value="Integrin alpha N-terminal domain"/>
    <property type="match status" value="1"/>
</dbReference>
<feature type="domain" description="SbsA Ig-like" evidence="5">
    <location>
        <begin position="256"/>
        <end position="360"/>
    </location>
</feature>
<keyword evidence="3" id="KW-0378">Hydrolase</keyword>
<dbReference type="RefSeq" id="WP_082292933.1">
    <property type="nucleotide sequence ID" value="NZ_MVIT01000060.1"/>
</dbReference>
<dbReference type="GO" id="GO:0007155">
    <property type="term" value="P:cell adhesion"/>
    <property type="evidence" value="ECO:0007669"/>
    <property type="project" value="InterPro"/>
</dbReference>
<dbReference type="InterPro" id="IPR000413">
    <property type="entry name" value="Integrin_alpha"/>
</dbReference>
<dbReference type="Proteomes" id="UP000191008">
    <property type="component" value="Unassembled WGS sequence"/>
</dbReference>
<dbReference type="PANTHER" id="PTHR23221:SF7">
    <property type="entry name" value="PHOSPHATIDYLINOSITOL-GLYCAN-SPECIFIC PHOSPHOLIPASE D"/>
    <property type="match status" value="1"/>
</dbReference>
<dbReference type="InterPro" id="IPR032812">
    <property type="entry name" value="SbsA_Ig"/>
</dbReference>
<reference evidence="6" key="1">
    <citation type="submission" date="2017-02" db="EMBL/GenBank/DDBJ databases">
        <title>Comparative genomic analysis of Brazilian Leptospira kirschneri strains of different serogroups.</title>
        <authorList>
            <person name="Moreno L.Z."/>
            <person name="Miraglia F."/>
            <person name="Kremer F.S."/>
            <person name="Eslabao M.R."/>
            <person name="Lilenbaum W."/>
            <person name="Dellagostin O.A."/>
            <person name="Moreno A.M."/>
        </authorList>
    </citation>
    <scope>NUCLEOTIDE SEQUENCE [LARGE SCALE GENOMIC DNA]</scope>
    <source>
        <strain evidence="6">M110/06</strain>
    </source>
</reference>
<keyword evidence="4" id="KW-0325">Glycoprotein</keyword>
<dbReference type="GO" id="GO:0016787">
    <property type="term" value="F:hydrolase activity"/>
    <property type="evidence" value="ECO:0007669"/>
    <property type="project" value="UniProtKB-KW"/>
</dbReference>
<dbReference type="InterPro" id="IPR013783">
    <property type="entry name" value="Ig-like_fold"/>
</dbReference>
<evidence type="ECO:0000256" key="4">
    <source>
        <dbReference type="ARBA" id="ARBA00023180"/>
    </source>
</evidence>
<sequence length="1270" mass="128110">MQRIIKTILLVLFFIWGINCINGSKNSLPFFAYLDLSTKGGNSFAIAQITPGSGVSDIPLNTSIQATFNSAFDSSSVTSSTFFLKKGGDPILATLRLDKNTAVLTPNSALSASTTYSVTISKEIKSEEGISLKEDLTWNFTTATIIDAVAPALSLRIPAAGAALISNTTSVQVAFTETMDCTTVDNVSLALKNNATNTVELSGVNCLGSSATLSPNNPLTPNTTYRVEVSASMKDLANNPLPGPQNWTFTTGAGPDNTPPALSFASPSPGETGISVNSAIGVAFDEPINCGSVPGNFTLDDPLIPGNIGVVLNCSGATASITPVAAAGLAFNTTYRTTLTAGIMDLSSNPITPRTWTFTTGAAPDLTQPTVTFTVPTVNATGVGVNINPTVVFSEPMACGTVNAASFRLKQQATGVYLVGSVACFGTSATWTPDPVNPFAFNTTYTVEINAGARDSANLPAIPFSWNFTTGPGPDLTAPSVAFVTPTNGSTGLPINSGGSIAFDETMNCGTVLGSISMDDDITTPLSTVPLNINCNGNTATFAPVVALAFNTTYTVTVAPTATDASGNLIGVYSWSFTTGAAPDVIPPQISLVSPLPGATGISTNSNITVSFNETIDCSTLNLTVNNGIFLTKNCSGASATFTTTVPTPFNAGTNYAVTLVTVKDLQGNTILPGPSLTWNFTTGLAPDVTPPTIAIQNLRTNSTIESGFVIGTAADARGIASIEISIDGGGFTGAGIIGTTSWKYPLPTGAATWRSNSQHTIQVKATDTSNNVTTSAMITVKKGTNKDINGDGYSDLVTAEYGQGLVYIFHSSGAAAGITTTSAPFASRTIVGSAAIRFGKTVATGDVNGDGFADVIVGAPTDVVGGAPVGRVYIFHSSGTNGVIASFSGFANNTLTGNLNADRFGDALATGDINGDGYTDVIVGAPGYNASMGRIYVFHSTGGAGITTATVNGAGAGASSFKTGSATGDRFGYFISTGNMNGNTGGGFSDDIAVGAPGFNNGFGDDWGRVYIYYGSTPGGLTAVAPNTITNNTADTNNVAGFPGGPALFGASVSVADIDGDGFCDVVVGAPLFTQASVLPAGNSPLQGRVAVFLAGAGIGGIANTTVGAANRAINGIVNGQTIGMSLTVKDLDSDGRADIVLTSVNPNAVQVFMTPTVGGIGPVSADTNTASVTIAGVPGLGFSGSFAGAPGVPSPSSSLSNGDINGDGLIDLIIGGTNNAVRVFHSVGGATPVTNNPAAASSIILDSGLVGGIGGVGANSNEFGAGLY</sequence>
<dbReference type="PROSITE" id="PS51470">
    <property type="entry name" value="FG_GAP"/>
    <property type="match status" value="4"/>
</dbReference>
<evidence type="ECO:0000256" key="3">
    <source>
        <dbReference type="ARBA" id="ARBA00022801"/>
    </source>
</evidence>
<organism evidence="6">
    <name type="scientific">Leptospira kirschneri serovar Pomona</name>
    <dbReference type="NCBI Taxonomy" id="561005"/>
    <lineage>
        <taxon>Bacteria</taxon>
        <taxon>Pseudomonadati</taxon>
        <taxon>Spirochaetota</taxon>
        <taxon>Spirochaetia</taxon>
        <taxon>Leptospirales</taxon>
        <taxon>Leptospiraceae</taxon>
        <taxon>Leptospira</taxon>
    </lineage>
</organism>
<dbReference type="SMART" id="SM00191">
    <property type="entry name" value="Int_alpha"/>
    <property type="match status" value="6"/>
</dbReference>
<dbReference type="InterPro" id="IPR014755">
    <property type="entry name" value="Cu-Rt/internalin_Ig-like"/>
</dbReference>
<accession>A0A1T1DQU0</accession>
<evidence type="ECO:0000259" key="5">
    <source>
        <dbReference type="Pfam" id="PF13205"/>
    </source>
</evidence>
<evidence type="ECO:0000256" key="2">
    <source>
        <dbReference type="ARBA" id="ARBA00022737"/>
    </source>
</evidence>
<feature type="domain" description="SbsA Ig-like" evidence="5">
    <location>
        <begin position="147"/>
        <end position="251"/>
    </location>
</feature>
<dbReference type="EMBL" id="MVIT01000060">
    <property type="protein sequence ID" value="OOV43231.1"/>
    <property type="molecule type" value="Genomic_DNA"/>
</dbReference>
<dbReference type="Gene3D" id="2.130.10.130">
    <property type="entry name" value="Integrin alpha, N-terminal"/>
    <property type="match status" value="3"/>
</dbReference>
<dbReference type="InterPro" id="IPR013519">
    <property type="entry name" value="Int_alpha_beta-p"/>
</dbReference>
<feature type="domain" description="SbsA Ig-like" evidence="5">
    <location>
        <begin position="584"/>
        <end position="683"/>
    </location>
</feature>
<dbReference type="AlphaFoldDB" id="A0A1T1DQU0"/>
<protein>
    <recommendedName>
        <fullName evidence="5">SbsA Ig-like domain-containing protein</fullName>
    </recommendedName>
</protein>
<evidence type="ECO:0000256" key="1">
    <source>
        <dbReference type="ARBA" id="ARBA00022729"/>
    </source>
</evidence>
<dbReference type="Pfam" id="PF01839">
    <property type="entry name" value="FG-GAP"/>
    <property type="match status" value="2"/>
</dbReference>
<dbReference type="Pfam" id="PF13205">
    <property type="entry name" value="Big_5"/>
    <property type="match status" value="6"/>
</dbReference>
<dbReference type="InterPro" id="IPR028994">
    <property type="entry name" value="Integrin_alpha_N"/>
</dbReference>
<dbReference type="Pfam" id="PF13517">
    <property type="entry name" value="FG-GAP_3"/>
    <property type="match status" value="1"/>
</dbReference>
<feature type="domain" description="SbsA Ig-like" evidence="5">
    <location>
        <begin position="45"/>
        <end position="142"/>
    </location>
</feature>
<name>A0A1T1DQU0_9LEPT</name>
<dbReference type="InterPro" id="IPR013517">
    <property type="entry name" value="FG-GAP"/>
</dbReference>
<keyword evidence="2" id="KW-0677">Repeat</keyword>
<dbReference type="Gene3D" id="2.60.40.10">
    <property type="entry name" value="Immunoglobulins"/>
    <property type="match status" value="1"/>
</dbReference>
<comment type="caution">
    <text evidence="6">The sequence shown here is derived from an EMBL/GenBank/DDBJ whole genome shotgun (WGS) entry which is preliminary data.</text>
</comment>
<dbReference type="PRINTS" id="PR01185">
    <property type="entry name" value="INTEGRINA"/>
</dbReference>
<gene>
    <name evidence="6" type="ORF">B1J93_08245</name>
</gene>
<dbReference type="GO" id="GO:0008305">
    <property type="term" value="C:integrin complex"/>
    <property type="evidence" value="ECO:0007669"/>
    <property type="project" value="InterPro"/>
</dbReference>
<dbReference type="Gene3D" id="2.60.40.1220">
    <property type="match status" value="6"/>
</dbReference>
<keyword evidence="1" id="KW-0732">Signal</keyword>